<keyword evidence="1" id="KW-1133">Transmembrane helix</keyword>
<reference evidence="3" key="4">
    <citation type="submission" date="2024-05" db="EMBL/GenBank/DDBJ databases">
        <authorList>
            <person name="Sun Q."/>
            <person name="Zhou Y."/>
        </authorList>
    </citation>
    <scope>NUCLEOTIDE SEQUENCE</scope>
    <source>
        <strain evidence="3">CGMCC 4.5581</strain>
    </source>
</reference>
<keyword evidence="1" id="KW-0472">Membrane</keyword>
<dbReference type="EMBL" id="JAAMPA010000001">
    <property type="protein sequence ID" value="NIH66950.1"/>
    <property type="molecule type" value="Genomic_DNA"/>
</dbReference>
<feature type="domain" description="DUF1468" evidence="2">
    <location>
        <begin position="28"/>
        <end position="160"/>
    </location>
</feature>
<organism evidence="4 5">
    <name type="scientific">Modestobacter marinus</name>
    <dbReference type="NCBI Taxonomy" id="477641"/>
    <lineage>
        <taxon>Bacteria</taxon>
        <taxon>Bacillati</taxon>
        <taxon>Actinomycetota</taxon>
        <taxon>Actinomycetes</taxon>
        <taxon>Geodermatophilales</taxon>
        <taxon>Geodermatophilaceae</taxon>
        <taxon>Modestobacter</taxon>
    </lineage>
</organism>
<dbReference type="Pfam" id="PF07331">
    <property type="entry name" value="TctB"/>
    <property type="match status" value="1"/>
</dbReference>
<evidence type="ECO:0000313" key="4">
    <source>
        <dbReference type="EMBL" id="NIH66950.1"/>
    </source>
</evidence>
<proteinExistence type="predicted"/>
<feature type="transmembrane region" description="Helical" evidence="1">
    <location>
        <begin position="98"/>
        <end position="125"/>
    </location>
</feature>
<dbReference type="InterPro" id="IPR009936">
    <property type="entry name" value="DUF1468"/>
</dbReference>
<keyword evidence="6" id="KW-1185">Reference proteome</keyword>
<reference evidence="4 5" key="3">
    <citation type="submission" date="2020-02" db="EMBL/GenBank/DDBJ databases">
        <title>Sequencing the genomes of 1000 actinobacteria strains.</title>
        <authorList>
            <person name="Klenk H.-P."/>
        </authorList>
    </citation>
    <scope>NUCLEOTIDE SEQUENCE [LARGE SCALE GENOMIC DNA]</scope>
    <source>
        <strain evidence="4 5">DSM 45201</strain>
    </source>
</reference>
<feature type="transmembrane region" description="Helical" evidence="1">
    <location>
        <begin position="137"/>
        <end position="157"/>
    </location>
</feature>
<reference evidence="3" key="1">
    <citation type="journal article" date="2014" name="Int. J. Syst. Evol. Microbiol.">
        <title>Complete genome of a new Firmicutes species belonging to the dominant human colonic microbiota ('Ruminococcus bicirculans') reveals two chromosomes and a selective capacity to utilize plant glucans.</title>
        <authorList>
            <consortium name="NISC Comparative Sequencing Program"/>
            <person name="Wegmann U."/>
            <person name="Louis P."/>
            <person name="Goesmann A."/>
            <person name="Henrissat B."/>
            <person name="Duncan S.H."/>
            <person name="Flint H.J."/>
        </authorList>
    </citation>
    <scope>NUCLEOTIDE SEQUENCE</scope>
    <source>
        <strain evidence="3">CGMCC 4.5581</strain>
    </source>
</reference>
<dbReference type="Proteomes" id="UP000648663">
    <property type="component" value="Unassembled WGS sequence"/>
</dbReference>
<feature type="transmembrane region" description="Helical" evidence="1">
    <location>
        <begin position="59"/>
        <end position="78"/>
    </location>
</feature>
<reference evidence="6" key="2">
    <citation type="journal article" date="2019" name="Int. J. Syst. Evol. Microbiol.">
        <title>The Global Catalogue of Microorganisms (GCM) 10K type strain sequencing project: providing services to taxonomists for standard genome sequencing and annotation.</title>
        <authorList>
            <consortium name="The Broad Institute Genomics Platform"/>
            <consortium name="The Broad Institute Genome Sequencing Center for Infectious Disease"/>
            <person name="Wu L."/>
            <person name="Ma J."/>
        </authorList>
    </citation>
    <scope>NUCLEOTIDE SEQUENCE [LARGE SCALE GENOMIC DNA]</scope>
    <source>
        <strain evidence="6">CGMCC 4.5581</strain>
    </source>
</reference>
<protein>
    <submittedName>
        <fullName evidence="4">Putative tricarboxylic transport membrane protein</fullName>
    </submittedName>
</protein>
<dbReference type="EMBL" id="BMMI01000001">
    <property type="protein sequence ID" value="GGL50623.1"/>
    <property type="molecule type" value="Genomic_DNA"/>
</dbReference>
<gene>
    <name evidence="4" type="ORF">FB380_001396</name>
    <name evidence="3" type="ORF">GCM10011589_03680</name>
</gene>
<dbReference type="RefSeq" id="WP_166754454.1">
    <property type="nucleotide sequence ID" value="NZ_BAABJU010000001.1"/>
</dbReference>
<evidence type="ECO:0000313" key="5">
    <source>
        <dbReference type="Proteomes" id="UP000552836"/>
    </source>
</evidence>
<sequence>MHGSTSASGAPAEGTADRGHRWGQLHRVAPLLLLVLGVVAVIGSRRLGLGELTAPGPGLWPFIVSLLLTGTAVALLVLDPAEDYEPWTRGTLRIIAGLVSLGVFILLFQAFGFVVSAFLMLVLWLRVFGGESWRWTLGLAAGGTAVMYLLFVELLGVPFPDGLVDAVIGG</sequence>
<evidence type="ECO:0000256" key="1">
    <source>
        <dbReference type="SAM" id="Phobius"/>
    </source>
</evidence>
<accession>A0A846LX55</accession>
<dbReference type="AlphaFoldDB" id="A0A846LX55"/>
<evidence type="ECO:0000259" key="2">
    <source>
        <dbReference type="Pfam" id="PF07331"/>
    </source>
</evidence>
<comment type="caution">
    <text evidence="4">The sequence shown here is derived from an EMBL/GenBank/DDBJ whole genome shotgun (WGS) entry which is preliminary data.</text>
</comment>
<evidence type="ECO:0000313" key="6">
    <source>
        <dbReference type="Proteomes" id="UP000648663"/>
    </source>
</evidence>
<name>A0A846LX55_9ACTN</name>
<feature type="transmembrane region" description="Helical" evidence="1">
    <location>
        <begin position="28"/>
        <end position="47"/>
    </location>
</feature>
<evidence type="ECO:0000313" key="3">
    <source>
        <dbReference type="EMBL" id="GGL50623.1"/>
    </source>
</evidence>
<dbReference type="Proteomes" id="UP000552836">
    <property type="component" value="Unassembled WGS sequence"/>
</dbReference>
<keyword evidence="1" id="KW-0812">Transmembrane</keyword>